<sequence>MQSTHLFFLACFAVLVNGHMIMTEPKPLLDPKNPNTKNGDFDYSAPLSKSGTNFPCKGHHKVMGTPEGASVASWAAGSQQSFTIGGGASHGGGSCQAALSEDGGTTWKVMASYVGDCPQAGQPYSFTVPPETKNGDVMFAWTWFNKVGNREMYMNCAAITITGGSGSGLGSYPDLFTANIGNGCFTTEGTDVLFPNVGRNVINTSKNTGPPTGSCAGGG</sequence>
<keyword evidence="3" id="KW-1185">Reference proteome</keyword>
<dbReference type="STRING" id="42249.A0A317T413"/>
<feature type="signal peptide" evidence="1">
    <location>
        <begin position="1"/>
        <end position="18"/>
    </location>
</feature>
<keyword evidence="1" id="KW-0732">Signal</keyword>
<evidence type="ECO:0000313" key="3">
    <source>
        <dbReference type="Proteomes" id="UP000246991"/>
    </source>
</evidence>
<feature type="chain" id="PRO_5016346138" evidence="1">
    <location>
        <begin position="19"/>
        <end position="219"/>
    </location>
</feature>
<dbReference type="Gene3D" id="2.70.50.70">
    <property type="match status" value="1"/>
</dbReference>
<dbReference type="Proteomes" id="UP000246991">
    <property type="component" value="Unassembled WGS sequence"/>
</dbReference>
<comment type="caution">
    <text evidence="2">The sequence shown here is derived from an EMBL/GenBank/DDBJ whole genome shotgun (WGS) entry which is preliminary data.</text>
</comment>
<dbReference type="EMBL" id="PYWC01000002">
    <property type="protein sequence ID" value="PWW80527.1"/>
    <property type="molecule type" value="Genomic_DNA"/>
</dbReference>
<protein>
    <submittedName>
        <fullName evidence="2">Lytic polysaccharide monooxygenase</fullName>
    </submittedName>
</protein>
<gene>
    <name evidence="2" type="ORF">C7212DRAFT_164780</name>
</gene>
<dbReference type="OrthoDB" id="2342176at2759"/>
<dbReference type="GO" id="GO:0004497">
    <property type="term" value="F:monooxygenase activity"/>
    <property type="evidence" value="ECO:0007669"/>
    <property type="project" value="UniProtKB-KW"/>
</dbReference>
<keyword evidence="2" id="KW-0503">Monooxygenase</keyword>
<dbReference type="AlphaFoldDB" id="A0A317T413"/>
<evidence type="ECO:0000313" key="2">
    <source>
        <dbReference type="EMBL" id="PWW80527.1"/>
    </source>
</evidence>
<name>A0A317T413_9PEZI</name>
<dbReference type="PANTHER" id="PTHR36182">
    <property type="entry name" value="PROTEIN, PUTATIVE (AFU_ORTHOLOGUE AFUA_6G10930)-RELATED"/>
    <property type="match status" value="1"/>
</dbReference>
<evidence type="ECO:0000256" key="1">
    <source>
        <dbReference type="SAM" id="SignalP"/>
    </source>
</evidence>
<reference evidence="2 3" key="1">
    <citation type="submission" date="2018-03" db="EMBL/GenBank/DDBJ databases">
        <title>Genomes of Pezizomycetes fungi and the evolution of truffles.</title>
        <authorList>
            <person name="Murat C."/>
            <person name="Payen T."/>
            <person name="Noel B."/>
            <person name="Kuo A."/>
            <person name="Martin F.M."/>
        </authorList>
    </citation>
    <scope>NUCLEOTIDE SEQUENCE [LARGE SCALE GENOMIC DNA]</scope>
    <source>
        <strain evidence="2">091103-1</strain>
    </source>
</reference>
<keyword evidence="2" id="KW-0560">Oxidoreductase</keyword>
<accession>A0A317T413</accession>
<feature type="non-terminal residue" evidence="2">
    <location>
        <position position="219"/>
    </location>
</feature>
<dbReference type="PANTHER" id="PTHR36182:SF1">
    <property type="entry name" value="PROTEIN, PUTATIVE (AFU_ORTHOLOGUE AFUA_6G10930)-RELATED"/>
    <property type="match status" value="1"/>
</dbReference>
<organism evidence="2 3">
    <name type="scientific">Tuber magnatum</name>
    <name type="common">white Piedmont truffle</name>
    <dbReference type="NCBI Taxonomy" id="42249"/>
    <lineage>
        <taxon>Eukaryota</taxon>
        <taxon>Fungi</taxon>
        <taxon>Dikarya</taxon>
        <taxon>Ascomycota</taxon>
        <taxon>Pezizomycotina</taxon>
        <taxon>Pezizomycetes</taxon>
        <taxon>Pezizales</taxon>
        <taxon>Tuberaceae</taxon>
        <taxon>Tuber</taxon>
    </lineage>
</organism>
<proteinExistence type="predicted"/>